<dbReference type="InterPro" id="IPR006665">
    <property type="entry name" value="OmpA-like"/>
</dbReference>
<dbReference type="Gene3D" id="3.30.1330.60">
    <property type="entry name" value="OmpA-like domain"/>
    <property type="match status" value="1"/>
</dbReference>
<sequence>MLFALALPGPAMAAPDPTAPVEVIVAPVVDIVTSSSDLGGVARVEQSRTSVRVTLDATVLFGRDSATLRRQARGRLHEVTATLRARGPGRVRIVGYTDDLGSAAHGLDLSRRRARAVGAVLRSDLPARTYPFIVLGRGEADPRVPNTSEANRRLNRRVVVSYQVG</sequence>
<dbReference type="Pfam" id="PF00691">
    <property type="entry name" value="OmpA"/>
    <property type="match status" value="1"/>
</dbReference>
<dbReference type="EMBL" id="BAABAB010000022">
    <property type="protein sequence ID" value="GAA3626198.1"/>
    <property type="molecule type" value="Genomic_DNA"/>
</dbReference>
<dbReference type="InterPro" id="IPR036737">
    <property type="entry name" value="OmpA-like_sf"/>
</dbReference>
<comment type="subcellular location">
    <subcellularLocation>
        <location evidence="1">Cell outer membrane</location>
    </subcellularLocation>
</comment>
<dbReference type="InterPro" id="IPR006664">
    <property type="entry name" value="OMP_bac"/>
</dbReference>
<evidence type="ECO:0000259" key="5">
    <source>
        <dbReference type="PROSITE" id="PS51123"/>
    </source>
</evidence>
<accession>A0ABP7A7C6</accession>
<dbReference type="PRINTS" id="PR01021">
    <property type="entry name" value="OMPADOMAIN"/>
</dbReference>
<feature type="domain" description="OmpA-like" evidence="5">
    <location>
        <begin position="48"/>
        <end position="165"/>
    </location>
</feature>
<reference evidence="7" key="1">
    <citation type="journal article" date="2019" name="Int. J. Syst. Evol. Microbiol.">
        <title>The Global Catalogue of Microorganisms (GCM) 10K type strain sequencing project: providing services to taxonomists for standard genome sequencing and annotation.</title>
        <authorList>
            <consortium name="The Broad Institute Genomics Platform"/>
            <consortium name="The Broad Institute Genome Sequencing Center for Infectious Disease"/>
            <person name="Wu L."/>
            <person name="Ma J."/>
        </authorList>
    </citation>
    <scope>NUCLEOTIDE SEQUENCE [LARGE SCALE GENOMIC DNA]</scope>
    <source>
        <strain evidence="7">JCM 16929</strain>
    </source>
</reference>
<dbReference type="RefSeq" id="WP_344806054.1">
    <property type="nucleotide sequence ID" value="NZ_BAABAB010000022.1"/>
</dbReference>
<evidence type="ECO:0000313" key="7">
    <source>
        <dbReference type="Proteomes" id="UP001501490"/>
    </source>
</evidence>
<dbReference type="PANTHER" id="PTHR30329">
    <property type="entry name" value="STATOR ELEMENT OF FLAGELLAR MOTOR COMPLEX"/>
    <property type="match status" value="1"/>
</dbReference>
<evidence type="ECO:0000256" key="3">
    <source>
        <dbReference type="ARBA" id="ARBA00023237"/>
    </source>
</evidence>
<dbReference type="PANTHER" id="PTHR30329:SF21">
    <property type="entry name" value="LIPOPROTEIN YIAD-RELATED"/>
    <property type="match status" value="1"/>
</dbReference>
<name>A0ABP7A7C6_9ACTN</name>
<keyword evidence="2 4" id="KW-0472">Membrane</keyword>
<dbReference type="Proteomes" id="UP001501490">
    <property type="component" value="Unassembled WGS sequence"/>
</dbReference>
<gene>
    <name evidence="6" type="ORF">GCM10022236_30560</name>
</gene>
<evidence type="ECO:0000313" key="6">
    <source>
        <dbReference type="EMBL" id="GAA3626198.1"/>
    </source>
</evidence>
<keyword evidence="7" id="KW-1185">Reference proteome</keyword>
<evidence type="ECO:0000256" key="4">
    <source>
        <dbReference type="PROSITE-ProRule" id="PRU00473"/>
    </source>
</evidence>
<dbReference type="InterPro" id="IPR050330">
    <property type="entry name" value="Bact_OuterMem_StrucFunc"/>
</dbReference>
<protein>
    <submittedName>
        <fullName evidence="6">OmpA family protein</fullName>
    </submittedName>
</protein>
<keyword evidence="3" id="KW-0998">Cell outer membrane</keyword>
<evidence type="ECO:0000256" key="1">
    <source>
        <dbReference type="ARBA" id="ARBA00004442"/>
    </source>
</evidence>
<dbReference type="PROSITE" id="PS51123">
    <property type="entry name" value="OMPA_2"/>
    <property type="match status" value="1"/>
</dbReference>
<proteinExistence type="predicted"/>
<organism evidence="6 7">
    <name type="scientific">Microlunatus ginsengisoli</name>
    <dbReference type="NCBI Taxonomy" id="363863"/>
    <lineage>
        <taxon>Bacteria</taxon>
        <taxon>Bacillati</taxon>
        <taxon>Actinomycetota</taxon>
        <taxon>Actinomycetes</taxon>
        <taxon>Propionibacteriales</taxon>
        <taxon>Propionibacteriaceae</taxon>
        <taxon>Microlunatus</taxon>
    </lineage>
</organism>
<dbReference type="SUPFAM" id="SSF103088">
    <property type="entry name" value="OmpA-like"/>
    <property type="match status" value="1"/>
</dbReference>
<comment type="caution">
    <text evidence="6">The sequence shown here is derived from an EMBL/GenBank/DDBJ whole genome shotgun (WGS) entry which is preliminary data.</text>
</comment>
<dbReference type="CDD" id="cd07185">
    <property type="entry name" value="OmpA_C-like"/>
    <property type="match status" value="1"/>
</dbReference>
<evidence type="ECO:0000256" key="2">
    <source>
        <dbReference type="ARBA" id="ARBA00023136"/>
    </source>
</evidence>